<reference evidence="2 3" key="1">
    <citation type="journal article" date="2014" name="PLoS ONE">
        <title>Genome Sequence of Candidatus Nitrososphaera evergladensis from Group I.1b Enriched from Everglades Soil Reveals Novel Genomic Features of the Ammonia-Oxidizing Archaea.</title>
        <authorList>
            <person name="Zhalnina K.V."/>
            <person name="Dias R."/>
            <person name="Leonard M.T."/>
            <person name="Dorr de Quadros P."/>
            <person name="Camargo F.A."/>
            <person name="Drew J.C."/>
            <person name="Farmerie W.G."/>
            <person name="Daroub S.H."/>
            <person name="Triplett E.W."/>
        </authorList>
    </citation>
    <scope>NUCLEOTIDE SEQUENCE [LARGE SCALE GENOMIC DNA]</scope>
    <source>
        <strain evidence="2 3">SR1</strain>
    </source>
</reference>
<protein>
    <recommendedName>
        <fullName evidence="1">C2H2-type domain-containing protein</fullName>
    </recommendedName>
</protein>
<feature type="domain" description="C2H2-type" evidence="1">
    <location>
        <begin position="31"/>
        <end position="59"/>
    </location>
</feature>
<organism evidence="2 3">
    <name type="scientific">Candidatus Nitrososphaera evergladensis SR1</name>
    <dbReference type="NCBI Taxonomy" id="1459636"/>
    <lineage>
        <taxon>Archaea</taxon>
        <taxon>Nitrososphaerota</taxon>
        <taxon>Nitrososphaeria</taxon>
        <taxon>Nitrososphaerales</taxon>
        <taxon>Nitrososphaeraceae</taxon>
        <taxon>Nitrososphaera</taxon>
    </lineage>
</organism>
<dbReference type="PROSITE" id="PS50157">
    <property type="entry name" value="ZINC_FINGER_C2H2_2"/>
    <property type="match status" value="1"/>
</dbReference>
<dbReference type="InterPro" id="IPR036236">
    <property type="entry name" value="Znf_C2H2_sf"/>
</dbReference>
<accession>A0A075MT08</accession>
<dbReference type="SUPFAM" id="SSF57667">
    <property type="entry name" value="beta-beta-alpha zinc fingers"/>
    <property type="match status" value="1"/>
</dbReference>
<name>A0A075MT08_9ARCH</name>
<dbReference type="PROSITE" id="PS00028">
    <property type="entry name" value="ZINC_FINGER_C2H2_1"/>
    <property type="match status" value="1"/>
</dbReference>
<dbReference type="AlphaFoldDB" id="A0A075MT08"/>
<evidence type="ECO:0000313" key="2">
    <source>
        <dbReference type="EMBL" id="AIF84238.1"/>
    </source>
</evidence>
<evidence type="ECO:0000259" key="1">
    <source>
        <dbReference type="PROSITE" id="PS50157"/>
    </source>
</evidence>
<keyword evidence="3" id="KW-1185">Reference proteome</keyword>
<dbReference type="InterPro" id="IPR013087">
    <property type="entry name" value="Znf_C2H2_type"/>
</dbReference>
<sequence length="59" mass="6821">MHIPLPQSNLVNIIRTIFLAKMKFPSFGKKFKCTVCGDKFKTEAELEDHRVKMHATSTR</sequence>
<dbReference type="HOGENOM" id="CLU_2949091_0_0_2"/>
<dbReference type="KEGG" id="nev:NTE_02184"/>
<dbReference type="EMBL" id="CP007174">
    <property type="protein sequence ID" value="AIF84238.1"/>
    <property type="molecule type" value="Genomic_DNA"/>
</dbReference>
<evidence type="ECO:0000313" key="3">
    <source>
        <dbReference type="Proteomes" id="UP000028194"/>
    </source>
</evidence>
<dbReference type="Proteomes" id="UP000028194">
    <property type="component" value="Chromosome"/>
</dbReference>
<dbReference type="Gene3D" id="3.30.160.60">
    <property type="entry name" value="Classic Zinc Finger"/>
    <property type="match status" value="1"/>
</dbReference>
<proteinExistence type="predicted"/>
<gene>
    <name evidence="2" type="ORF">NTE_02184</name>
</gene>
<dbReference type="SMART" id="SM00355">
    <property type="entry name" value="ZnF_C2H2"/>
    <property type="match status" value="1"/>
</dbReference>